<keyword evidence="6" id="KW-0498">Mitosis</keyword>
<feature type="compositionally biased region" description="Polar residues" evidence="10">
    <location>
        <begin position="144"/>
        <end position="158"/>
    </location>
</feature>
<comment type="caution">
    <text evidence="12">The sequence shown here is derived from an EMBL/GenBank/DDBJ whole genome shotgun (WGS) entry which is preliminary data.</text>
</comment>
<evidence type="ECO:0000259" key="11">
    <source>
        <dbReference type="Pfam" id="PF10444"/>
    </source>
</evidence>
<dbReference type="InterPro" id="IPR018867">
    <property type="entry name" value="Cell_div_borealin"/>
</dbReference>
<organism evidence="12 13">
    <name type="scientific">Elsinoe batatas</name>
    <dbReference type="NCBI Taxonomy" id="2601811"/>
    <lineage>
        <taxon>Eukaryota</taxon>
        <taxon>Fungi</taxon>
        <taxon>Dikarya</taxon>
        <taxon>Ascomycota</taxon>
        <taxon>Pezizomycotina</taxon>
        <taxon>Dothideomycetes</taxon>
        <taxon>Dothideomycetidae</taxon>
        <taxon>Myriangiales</taxon>
        <taxon>Elsinoaceae</taxon>
        <taxon>Elsinoe</taxon>
    </lineage>
</organism>
<sequence>MASTPEQMPAAGIAMGTIAISEARKQMLIDNLQLEITERARKLRAQYAMQAQGLKSRIEMRVNRIPRALRYTTMQDLVDKHSKPQPSKTLPAPPSPQKISYPALSATTGNARGIKRTSDAMPNYDKENDYPAGALENPKKRVKTTASISTVPTKPSRTASRKAGPVAVLSPKSHNSRTFPTAPIKSASPVKESVLPKPISRALGPAASKSVRPASRQTKRPAANTSQPMSSRTIPESSGLTANNRPSTGSDDSNGTTIVKKPAARATATTTSAAAKKAATATATKSRTQGLKNALSSLTGSKRGLASKKGTAVAPTATVTHASSTTTVGGRTLRKRGSPAPAVPPKDNKATSAQATTVQSTATSTLTTTMIKDSTSSAKSTAASTMSRRALGPSPSKNDAVVSPTRIASSQSTIRTISTTRKAPLARPLNRVSTGRVEKTPRRSSGVKRLGSKRIGKLVEKSKSLFKRSRTKAV</sequence>
<feature type="compositionally biased region" description="Polar residues" evidence="10">
    <location>
        <begin position="223"/>
        <end position="257"/>
    </location>
</feature>
<evidence type="ECO:0000256" key="3">
    <source>
        <dbReference type="ARBA" id="ARBA00009914"/>
    </source>
</evidence>
<feature type="region of interest" description="Disordered" evidence="10">
    <location>
        <begin position="77"/>
        <end position="274"/>
    </location>
</feature>
<evidence type="ECO:0000256" key="4">
    <source>
        <dbReference type="ARBA" id="ARBA00022454"/>
    </source>
</evidence>
<accession>A0A8K0PF53</accession>
<gene>
    <name evidence="12" type="ORF">KVT40_005182</name>
</gene>
<evidence type="ECO:0000313" key="12">
    <source>
        <dbReference type="EMBL" id="KAG8626237.1"/>
    </source>
</evidence>
<dbReference type="GO" id="GO:0000775">
    <property type="term" value="C:chromosome, centromeric region"/>
    <property type="evidence" value="ECO:0007669"/>
    <property type="project" value="UniProtKB-SubCell"/>
</dbReference>
<keyword evidence="5" id="KW-0132">Cell division</keyword>
<evidence type="ECO:0000256" key="2">
    <source>
        <dbReference type="ARBA" id="ARBA00004584"/>
    </source>
</evidence>
<feature type="region of interest" description="Disordered" evidence="10">
    <location>
        <begin position="302"/>
        <end position="455"/>
    </location>
</feature>
<dbReference type="EMBL" id="JAESVG020000006">
    <property type="protein sequence ID" value="KAG8626237.1"/>
    <property type="molecule type" value="Genomic_DNA"/>
</dbReference>
<keyword evidence="13" id="KW-1185">Reference proteome</keyword>
<evidence type="ECO:0000256" key="8">
    <source>
        <dbReference type="ARBA" id="ARBA00023306"/>
    </source>
</evidence>
<keyword evidence="9" id="KW-0137">Centromere</keyword>
<proteinExistence type="inferred from homology"/>
<dbReference type="GO" id="GO:0051301">
    <property type="term" value="P:cell division"/>
    <property type="evidence" value="ECO:0007669"/>
    <property type="project" value="UniProtKB-KW"/>
</dbReference>
<feature type="domain" description="Borealin N-terminal" evidence="11">
    <location>
        <begin position="25"/>
        <end position="80"/>
    </location>
</feature>
<dbReference type="GO" id="GO:0051233">
    <property type="term" value="C:spindle midzone"/>
    <property type="evidence" value="ECO:0007669"/>
    <property type="project" value="TreeGrafter"/>
</dbReference>
<evidence type="ECO:0000256" key="9">
    <source>
        <dbReference type="ARBA" id="ARBA00023328"/>
    </source>
</evidence>
<feature type="compositionally biased region" description="Low complexity" evidence="10">
    <location>
        <begin position="405"/>
        <end position="421"/>
    </location>
</feature>
<dbReference type="AlphaFoldDB" id="A0A8K0PF53"/>
<comment type="similarity">
    <text evidence="3">Belongs to the borealin family.</text>
</comment>
<dbReference type="PANTHER" id="PTHR16040:SF7">
    <property type="entry name" value="AUSTRALIN, ISOFORM A-RELATED"/>
    <property type="match status" value="1"/>
</dbReference>
<feature type="compositionally biased region" description="Low complexity" evidence="10">
    <location>
        <begin position="311"/>
        <end position="328"/>
    </location>
</feature>
<name>A0A8K0PF53_9PEZI</name>
<dbReference type="PANTHER" id="PTHR16040">
    <property type="entry name" value="AUSTRALIN, ISOFORM A-RELATED"/>
    <property type="match status" value="1"/>
</dbReference>
<dbReference type="InterPro" id="IPR018851">
    <property type="entry name" value="Borealin_N"/>
</dbReference>
<evidence type="ECO:0000256" key="6">
    <source>
        <dbReference type="ARBA" id="ARBA00022776"/>
    </source>
</evidence>
<evidence type="ECO:0000256" key="1">
    <source>
        <dbReference type="ARBA" id="ARBA00004123"/>
    </source>
</evidence>
<evidence type="ECO:0000256" key="5">
    <source>
        <dbReference type="ARBA" id="ARBA00022618"/>
    </source>
</evidence>
<comment type="subcellular location">
    <subcellularLocation>
        <location evidence="2">Chromosome</location>
        <location evidence="2">Centromere</location>
    </subcellularLocation>
    <subcellularLocation>
        <location evidence="1">Nucleus</location>
    </subcellularLocation>
</comment>
<keyword evidence="7" id="KW-0539">Nucleus</keyword>
<evidence type="ECO:0000256" key="7">
    <source>
        <dbReference type="ARBA" id="ARBA00023242"/>
    </source>
</evidence>
<protein>
    <recommendedName>
        <fullName evidence="11">Borealin N-terminal domain-containing protein</fullName>
    </recommendedName>
</protein>
<dbReference type="GO" id="GO:0005634">
    <property type="term" value="C:nucleus"/>
    <property type="evidence" value="ECO:0007669"/>
    <property type="project" value="UniProtKB-SubCell"/>
</dbReference>
<keyword evidence="8" id="KW-0131">Cell cycle</keyword>
<evidence type="ECO:0000256" key="10">
    <source>
        <dbReference type="SAM" id="MobiDB-lite"/>
    </source>
</evidence>
<dbReference type="Proteomes" id="UP000809789">
    <property type="component" value="Unassembled WGS sequence"/>
</dbReference>
<feature type="compositionally biased region" description="Low complexity" evidence="10">
    <location>
        <begin position="264"/>
        <end position="274"/>
    </location>
</feature>
<keyword evidence="4" id="KW-0158">Chromosome</keyword>
<dbReference type="OrthoDB" id="2392550at2759"/>
<dbReference type="GO" id="GO:0000070">
    <property type="term" value="P:mitotic sister chromatid segregation"/>
    <property type="evidence" value="ECO:0007669"/>
    <property type="project" value="TreeGrafter"/>
</dbReference>
<evidence type="ECO:0000313" key="13">
    <source>
        <dbReference type="Proteomes" id="UP000809789"/>
    </source>
</evidence>
<reference evidence="12" key="1">
    <citation type="submission" date="2021-07" db="EMBL/GenBank/DDBJ databases">
        <title>Elsinoe batatas strain:CRI-CJ2 Genome sequencing and assembly.</title>
        <authorList>
            <person name="Huang L."/>
        </authorList>
    </citation>
    <scope>NUCLEOTIDE SEQUENCE</scope>
    <source>
        <strain evidence="12">CRI-CJ2</strain>
    </source>
</reference>
<feature type="compositionally biased region" description="Low complexity" evidence="10">
    <location>
        <begin position="350"/>
        <end position="387"/>
    </location>
</feature>
<dbReference type="GO" id="GO:0032133">
    <property type="term" value="C:chromosome passenger complex"/>
    <property type="evidence" value="ECO:0007669"/>
    <property type="project" value="TreeGrafter"/>
</dbReference>
<dbReference type="Pfam" id="PF10444">
    <property type="entry name" value="Nbl1_Borealin_N"/>
    <property type="match status" value="1"/>
</dbReference>